<dbReference type="Proteomes" id="UP000468943">
    <property type="component" value="Unassembled WGS sequence"/>
</dbReference>
<keyword evidence="1" id="KW-0812">Transmembrane</keyword>
<keyword evidence="1" id="KW-1133">Transmembrane helix</keyword>
<protein>
    <submittedName>
        <fullName evidence="2">Uncharacterized protein</fullName>
    </submittedName>
</protein>
<dbReference type="EMBL" id="WTYS01000001">
    <property type="protein sequence ID" value="MXO56916.1"/>
    <property type="molecule type" value="Genomic_DNA"/>
</dbReference>
<keyword evidence="3" id="KW-1185">Reference proteome</keyword>
<dbReference type="AlphaFoldDB" id="A0A6I4SPB1"/>
<sequence>MRVAILSAMETMSGGLPTPRGFARIGGRSVLQRQLDFALKAGCERIACISNDLPSELIDLQHSAEKNGAKFQIIRDIRPLSGLVNASDEILLIADGLAFDPDLISEAMGEGRNILILPAEDAVPLGFERVDRETAWAGILLASGSLVEKLADLPFDVDPQSSLLRLALQAGTRTVPINRAALFDHRWMLIDNDDKADRFEAQWLRGASSPATLFSPIRAAADRAAFAVLRRHSRPERAARIVEGVSVTLLLVAAALTYFTYSVAGLLVTALAGFAGQFSGTLLSMLMTNSSRSRTRAIWSVFRPVLIDLLLLALIVVSVPSRHAADAFFAAFIMIGLIRLIEMPKITIFSKNMRELLADRATLSLFLAGGMIFGNIIILLQVFAALSLLSVLVWFYWPRLTQA</sequence>
<dbReference type="SUPFAM" id="SSF53448">
    <property type="entry name" value="Nucleotide-diphospho-sugar transferases"/>
    <property type="match status" value="1"/>
</dbReference>
<proteinExistence type="predicted"/>
<feature type="transmembrane region" description="Helical" evidence="1">
    <location>
        <begin position="267"/>
        <end position="286"/>
    </location>
</feature>
<dbReference type="RefSeq" id="WP_160598055.1">
    <property type="nucleotide sequence ID" value="NZ_WTYS01000001.1"/>
</dbReference>
<comment type="caution">
    <text evidence="2">The sequence shown here is derived from an EMBL/GenBank/DDBJ whole genome shotgun (WGS) entry which is preliminary data.</text>
</comment>
<dbReference type="InterPro" id="IPR029044">
    <property type="entry name" value="Nucleotide-diphossugar_trans"/>
</dbReference>
<feature type="transmembrane region" description="Helical" evidence="1">
    <location>
        <begin position="363"/>
        <end position="396"/>
    </location>
</feature>
<evidence type="ECO:0000313" key="2">
    <source>
        <dbReference type="EMBL" id="MXO56916.1"/>
    </source>
</evidence>
<name>A0A6I4SPB1_9SPHN</name>
<feature type="transmembrane region" description="Helical" evidence="1">
    <location>
        <begin position="241"/>
        <end position="261"/>
    </location>
</feature>
<feature type="transmembrane region" description="Helical" evidence="1">
    <location>
        <begin position="323"/>
        <end position="342"/>
    </location>
</feature>
<accession>A0A6I4SPB1</accession>
<keyword evidence="1" id="KW-0472">Membrane</keyword>
<evidence type="ECO:0000313" key="3">
    <source>
        <dbReference type="Proteomes" id="UP000468943"/>
    </source>
</evidence>
<evidence type="ECO:0000256" key="1">
    <source>
        <dbReference type="SAM" id="Phobius"/>
    </source>
</evidence>
<feature type="transmembrane region" description="Helical" evidence="1">
    <location>
        <begin position="298"/>
        <end position="317"/>
    </location>
</feature>
<reference evidence="2 3" key="1">
    <citation type="submission" date="2019-12" db="EMBL/GenBank/DDBJ databases">
        <title>Genomic-based taxomic classification of the family Erythrobacteraceae.</title>
        <authorList>
            <person name="Xu L."/>
        </authorList>
    </citation>
    <scope>NUCLEOTIDE SEQUENCE [LARGE SCALE GENOMIC DNA]</scope>
    <source>
        <strain evidence="2 3">JCM 17802</strain>
    </source>
</reference>
<gene>
    <name evidence="2" type="ORF">GRI36_08465</name>
</gene>
<organism evidence="2 3">
    <name type="scientific">Pontixanthobacter gangjinensis</name>
    <dbReference type="NCBI Taxonomy" id="1028742"/>
    <lineage>
        <taxon>Bacteria</taxon>
        <taxon>Pseudomonadati</taxon>
        <taxon>Pseudomonadota</taxon>
        <taxon>Alphaproteobacteria</taxon>
        <taxon>Sphingomonadales</taxon>
        <taxon>Erythrobacteraceae</taxon>
        <taxon>Pontixanthobacter</taxon>
    </lineage>
</organism>
<dbReference type="OrthoDB" id="8477220at2"/>